<proteinExistence type="predicted"/>
<evidence type="ECO:0000313" key="1">
    <source>
        <dbReference type="WBParaSite" id="EVEC_0000451901-mRNA-1"/>
    </source>
</evidence>
<accession>A0A0N4V3A0</accession>
<dbReference type="AlphaFoldDB" id="A0A0N4V3A0"/>
<name>A0A0N4V3A0_ENTVE</name>
<sequence>MLGEQSRLEKAVCRKRHAEAAIEETKCRMCSVIDLAILLEKSRRIFDTGDYIRRQSVSEERRAKGID</sequence>
<dbReference type="WBParaSite" id="EVEC_0000451901-mRNA-1">
    <property type="protein sequence ID" value="EVEC_0000451901-mRNA-1"/>
    <property type="gene ID" value="EVEC_0000451901"/>
</dbReference>
<protein>
    <submittedName>
        <fullName evidence="1">Uncharacterized protein</fullName>
    </submittedName>
</protein>
<organism evidence="1">
    <name type="scientific">Enterobius vermicularis</name>
    <name type="common">Human pinworm</name>
    <dbReference type="NCBI Taxonomy" id="51028"/>
    <lineage>
        <taxon>Eukaryota</taxon>
        <taxon>Metazoa</taxon>
        <taxon>Ecdysozoa</taxon>
        <taxon>Nematoda</taxon>
        <taxon>Chromadorea</taxon>
        <taxon>Rhabditida</taxon>
        <taxon>Spirurina</taxon>
        <taxon>Oxyuridomorpha</taxon>
        <taxon>Oxyuroidea</taxon>
        <taxon>Oxyuridae</taxon>
        <taxon>Enterobius</taxon>
    </lineage>
</organism>
<reference evidence="1" key="1">
    <citation type="submission" date="2017-02" db="UniProtKB">
        <authorList>
            <consortium name="WormBaseParasite"/>
        </authorList>
    </citation>
    <scope>IDENTIFICATION</scope>
</reference>